<evidence type="ECO:0000313" key="3">
    <source>
        <dbReference type="Proteomes" id="UP001304300"/>
    </source>
</evidence>
<name>A0AAQ3QUH5_9BACT</name>
<sequence>MVQARQNALLGLQTALGQLQLQMGPDQRVSASGELIKSSGDSTVPEIASNDPRRHWIGVWDASGDAFEGGAADASHMFWPNVPNDGHLSWLVSGIEDDKGMIPTINTNTDDSGFPVDSSIALIAGSQSVGEGNVEDFVFAPKVEISTASNNDFSSGAYAYWISDEAQKAPFNLVDDRYTDDSIIAQSRKDLMAPERVGLNAVEGWEVYDLENNDLASSFERSIYLDDISLLGNDDWGSAISDSFHDVGVSATMLQVDVRNGGLKKDLNLLFELSDADFDNSPFAGNPDSTRSDNPETDGSGYLDPYVDGHVSYLFKQPVPETSSDAFLRGPTWHYLRSYYNLYKDVSSVNTEPTITSRAYRPNTVDYDTASGYVEEFAMRYNYINVMDSTDNGDVERRNNFVNTKVQPIKWWEIGGGMVDVPRLTEHEVAPIAVRLYLVFSLVQVSLDHVHKIARDEFGNPILFSYVDGGGVTQESEDGWTMEDTGPGNIIALKMQPIAVLWNPYNVKISFNAYKLRFVGPKIAFTFSWREVGSLVEEGSYSATLNNLLKAATPVHHVDGHVINRNIDYIEFLITNPPDGSNAITLEPGEQRIFSAADERSMADIRAGNNPLFMEPGWHTNGGILLYRSQLNSRHRLRQERRGRGIEIDNIPAHYEVSIDDVYWVSDSGYPTAYADENTKIVNLDWQDYLLTDTSSIPTGGDFLTEDNALRSIGGAFFTPSGEGVNDVFEPMENLGISPLDFTTTSAATGDYSYGAYPFMYMEVRLNPANTDLGVSTEMLGNSNPFAILGSSKHSGDTIPDRFGVFFEPMAGFADYNTLRPETFLNDTRTYFGYGYGVDAGSPNTILQEVPTAPLGSLGSLQHANISRSGFMPRNAIGNAQATPFVPSSELDLSYQMQGSWPVLMQPTMYDISYLSNEALFDTYYFSSLAPEVGESSVRQRLDLMIQDAESALGPQLPNGRFVYLGDNDYAKLESDLTANDGYLKSAAYWAPEGGFNINSTSVDAWKAFLGANIGRSFDFYDGSSIGRDTANGALFSRFSLPNTEVGTESDNKDDWNAPISLDHLDGAQGRRLDALAESIVDEVKLRGPFFSLSDFVNRRPGSQDVNQQKQGTLERAIDRSGINDTIKVAGDEAYDWVNDNEFHLENTMANTATGIPGWLTQADVLTPLAPYISARSDTFVIRAYGEVVSGFSSDNVSRAWCEALVQRVPDYMDSSANSPWDEVSGLESNGANETFGRRFEVIGFRWLTKDDV</sequence>
<dbReference type="KEGG" id="puo:RZN69_13950"/>
<proteinExistence type="predicted"/>
<reference evidence="2 3" key="1">
    <citation type="submission" date="2023-10" db="EMBL/GenBank/DDBJ databases">
        <title>Rubellicoccus peritrichatus gen. nov., sp. nov., isolated from an algae of coral reef tank.</title>
        <authorList>
            <person name="Luo J."/>
        </authorList>
    </citation>
    <scope>NUCLEOTIDE SEQUENCE [LARGE SCALE GENOMIC DNA]</scope>
    <source>
        <strain evidence="2 3">CR14</strain>
    </source>
</reference>
<dbReference type="Proteomes" id="UP001304300">
    <property type="component" value="Chromosome"/>
</dbReference>
<keyword evidence="3" id="KW-1185">Reference proteome</keyword>
<dbReference type="EMBL" id="CP136920">
    <property type="protein sequence ID" value="WOO39722.1"/>
    <property type="molecule type" value="Genomic_DNA"/>
</dbReference>
<dbReference type="AlphaFoldDB" id="A0AAQ3QUH5"/>
<gene>
    <name evidence="2" type="ORF">RZN69_13950</name>
</gene>
<organism evidence="2 3">
    <name type="scientific">Rubellicoccus peritrichatus</name>
    <dbReference type="NCBI Taxonomy" id="3080537"/>
    <lineage>
        <taxon>Bacteria</taxon>
        <taxon>Pseudomonadati</taxon>
        <taxon>Verrucomicrobiota</taxon>
        <taxon>Opitutia</taxon>
        <taxon>Puniceicoccales</taxon>
        <taxon>Cerasicoccaceae</taxon>
        <taxon>Rubellicoccus</taxon>
    </lineage>
</organism>
<evidence type="ECO:0000313" key="2">
    <source>
        <dbReference type="EMBL" id="WOO39722.1"/>
    </source>
</evidence>
<accession>A0AAQ3QUH5</accession>
<evidence type="ECO:0000256" key="1">
    <source>
        <dbReference type="SAM" id="MobiDB-lite"/>
    </source>
</evidence>
<protein>
    <submittedName>
        <fullName evidence="2">Uncharacterized protein</fullName>
    </submittedName>
</protein>
<dbReference type="RefSeq" id="WP_317831717.1">
    <property type="nucleotide sequence ID" value="NZ_CP136920.1"/>
</dbReference>
<feature type="region of interest" description="Disordered" evidence="1">
    <location>
        <begin position="282"/>
        <end position="302"/>
    </location>
</feature>